<organism evidence="2 3">
    <name type="scientific">Malaciobacter molluscorum LMG 25693</name>
    <dbReference type="NCBI Taxonomy" id="870501"/>
    <lineage>
        <taxon>Bacteria</taxon>
        <taxon>Pseudomonadati</taxon>
        <taxon>Campylobacterota</taxon>
        <taxon>Epsilonproteobacteria</taxon>
        <taxon>Campylobacterales</taxon>
        <taxon>Arcobacteraceae</taxon>
        <taxon>Malaciobacter</taxon>
    </lineage>
</organism>
<reference evidence="1 4" key="2">
    <citation type="submission" date="2018-08" db="EMBL/GenBank/DDBJ databases">
        <title>Complete genome of the Arcobacter molluscorum type strain LMG 25693.</title>
        <authorList>
            <person name="Miller W.G."/>
            <person name="Yee E."/>
            <person name="Bono J.L."/>
        </authorList>
    </citation>
    <scope>NUCLEOTIDE SEQUENCE [LARGE SCALE GENOMIC DNA]</scope>
    <source>
        <strain evidence="1 4">CECT 7696</strain>
    </source>
</reference>
<reference evidence="2 3" key="1">
    <citation type="submission" date="2017-09" db="EMBL/GenBank/DDBJ databases">
        <title>Arcobacter canalis sp. nov., a new species isolated from a water canal contaminated with urban sewage.</title>
        <authorList>
            <person name="Perez-Cataluna A."/>
            <person name="Salas-Masso N."/>
            <person name="Figueras M.J."/>
        </authorList>
    </citation>
    <scope>NUCLEOTIDE SEQUENCE [LARGE SCALE GENOMIC DNA]</scope>
    <source>
        <strain evidence="2 3">F98-3</strain>
    </source>
</reference>
<dbReference type="EMBL" id="CP032098">
    <property type="protein sequence ID" value="AXX92685.1"/>
    <property type="molecule type" value="Genomic_DNA"/>
</dbReference>
<dbReference type="AlphaFoldDB" id="A0A2G1DKR0"/>
<name>A0A2G1DKR0_9BACT</name>
<dbReference type="RefSeq" id="WP_099341463.1">
    <property type="nucleotide sequence ID" value="NZ_CP032098.1"/>
</dbReference>
<dbReference type="KEGG" id="amol:AMOL_1720"/>
<accession>A0A2G1DKR0</accession>
<sequence>MKKFFILIFFISNLLFGFNNVFFKNEIKDFNNQTFFSIDSGSLKVDSLGNIIDGKYKLKKSSIEPLGNNQYKAILIFKKRKNRFIKFEQKRVIYFLKNDSMLWVKYKNKIMKYRLYSDKYITEKKIYYKEKRSTLHLEINKLKLFLSFK</sequence>
<evidence type="ECO:0000313" key="3">
    <source>
        <dbReference type="Proteomes" id="UP000221222"/>
    </source>
</evidence>
<keyword evidence="3" id="KW-1185">Reference proteome</keyword>
<gene>
    <name evidence="1" type="ORF">AMOL_1720</name>
    <name evidence="2" type="ORF">CPU12_02335</name>
</gene>
<protein>
    <submittedName>
        <fullName evidence="2">Uncharacterized protein</fullName>
    </submittedName>
</protein>
<dbReference type="Proteomes" id="UP000221222">
    <property type="component" value="Unassembled WGS sequence"/>
</dbReference>
<evidence type="ECO:0000313" key="1">
    <source>
        <dbReference type="EMBL" id="AXX92685.1"/>
    </source>
</evidence>
<proteinExistence type="predicted"/>
<dbReference type="EMBL" id="NXFY01000002">
    <property type="protein sequence ID" value="PHO19103.1"/>
    <property type="molecule type" value="Genomic_DNA"/>
</dbReference>
<evidence type="ECO:0000313" key="2">
    <source>
        <dbReference type="EMBL" id="PHO19103.1"/>
    </source>
</evidence>
<evidence type="ECO:0000313" key="4">
    <source>
        <dbReference type="Proteomes" id="UP000262712"/>
    </source>
</evidence>
<dbReference type="Proteomes" id="UP000262712">
    <property type="component" value="Chromosome"/>
</dbReference>